<name>A0ACB8AM87_9AGAM</name>
<evidence type="ECO:0000313" key="2">
    <source>
        <dbReference type="Proteomes" id="UP000790377"/>
    </source>
</evidence>
<keyword evidence="2" id="KW-1185">Reference proteome</keyword>
<dbReference type="Proteomes" id="UP000790377">
    <property type="component" value="Unassembled WGS sequence"/>
</dbReference>
<protein>
    <submittedName>
        <fullName evidence="1">Uncharacterized protein</fullName>
    </submittedName>
</protein>
<accession>A0ACB8AM87</accession>
<sequence length="453" mass="48118">MTPSEFDKGTNFDSPLTPLTPVDDGATAAFVTKRSSSSSTRPAISVIVSPSEESSPVSILKTSKPTESPSADDSETNLKQESQIKRSFTAVVHRKVTETPAATIPASNLIPVTPQVARIKRTARGTVIEPPASPGYGELAALLEEAAMLEMRLTEGNGSTEFRDSGLTSENPSTEFHLPKTPTATAFRPELRSDSASTLTSQTRTQSIDSRSLSDRSISIPSIREPTIDGDIPEEDEEGTGTQRSPKSPLPKYLSGFRRLASSSSSRRSSSYMPGAYPRDSISMSSEDSVPVRTPSDSGSDAPGGPGHGVAWPSVSPKKSAMSRSTSFADKLFHRVRTKSNSSTAETGKSFTLSISSSASSKRTPVRSPSDASDVPSARPNSWAPPRDSLSRPASLFDKDIFDAFPSVPETVPHPPPHSHLSPDDYSGGGGMGRSATLPVKGRKQVAQRLSMV</sequence>
<gene>
    <name evidence="1" type="ORF">BJ138DRAFT_1001032</name>
</gene>
<organism evidence="1 2">
    <name type="scientific">Hygrophoropsis aurantiaca</name>
    <dbReference type="NCBI Taxonomy" id="72124"/>
    <lineage>
        <taxon>Eukaryota</taxon>
        <taxon>Fungi</taxon>
        <taxon>Dikarya</taxon>
        <taxon>Basidiomycota</taxon>
        <taxon>Agaricomycotina</taxon>
        <taxon>Agaricomycetes</taxon>
        <taxon>Agaricomycetidae</taxon>
        <taxon>Boletales</taxon>
        <taxon>Coniophorineae</taxon>
        <taxon>Hygrophoropsidaceae</taxon>
        <taxon>Hygrophoropsis</taxon>
    </lineage>
</organism>
<proteinExistence type="predicted"/>
<reference evidence="1" key="1">
    <citation type="journal article" date="2021" name="New Phytol.">
        <title>Evolutionary innovations through gain and loss of genes in the ectomycorrhizal Boletales.</title>
        <authorList>
            <person name="Wu G."/>
            <person name="Miyauchi S."/>
            <person name="Morin E."/>
            <person name="Kuo A."/>
            <person name="Drula E."/>
            <person name="Varga T."/>
            <person name="Kohler A."/>
            <person name="Feng B."/>
            <person name="Cao Y."/>
            <person name="Lipzen A."/>
            <person name="Daum C."/>
            <person name="Hundley H."/>
            <person name="Pangilinan J."/>
            <person name="Johnson J."/>
            <person name="Barry K."/>
            <person name="LaButti K."/>
            <person name="Ng V."/>
            <person name="Ahrendt S."/>
            <person name="Min B."/>
            <person name="Choi I.G."/>
            <person name="Park H."/>
            <person name="Plett J.M."/>
            <person name="Magnuson J."/>
            <person name="Spatafora J.W."/>
            <person name="Nagy L.G."/>
            <person name="Henrissat B."/>
            <person name="Grigoriev I.V."/>
            <person name="Yang Z.L."/>
            <person name="Xu J."/>
            <person name="Martin F.M."/>
        </authorList>
    </citation>
    <scope>NUCLEOTIDE SEQUENCE</scope>
    <source>
        <strain evidence="1">ATCC 28755</strain>
    </source>
</reference>
<dbReference type="EMBL" id="MU267620">
    <property type="protein sequence ID" value="KAH7914041.1"/>
    <property type="molecule type" value="Genomic_DNA"/>
</dbReference>
<evidence type="ECO:0000313" key="1">
    <source>
        <dbReference type="EMBL" id="KAH7914041.1"/>
    </source>
</evidence>
<comment type="caution">
    <text evidence="1">The sequence shown here is derived from an EMBL/GenBank/DDBJ whole genome shotgun (WGS) entry which is preliminary data.</text>
</comment>